<dbReference type="Gene3D" id="1.10.3480.10">
    <property type="entry name" value="TorD-like"/>
    <property type="match status" value="1"/>
</dbReference>
<dbReference type="EMBL" id="SESI01000002">
    <property type="protein sequence ID" value="TQQ80103.1"/>
    <property type="molecule type" value="Genomic_DNA"/>
</dbReference>
<evidence type="ECO:0000313" key="3">
    <source>
        <dbReference type="Proteomes" id="UP000315385"/>
    </source>
</evidence>
<keyword evidence="3" id="KW-1185">Reference proteome</keyword>
<gene>
    <name evidence="2" type="ORF">EWF95_06300</name>
</gene>
<evidence type="ECO:0000256" key="1">
    <source>
        <dbReference type="SAM" id="MobiDB-lite"/>
    </source>
</evidence>
<dbReference type="Proteomes" id="UP000315385">
    <property type="component" value="Unassembled WGS sequence"/>
</dbReference>
<evidence type="ECO:0000313" key="2">
    <source>
        <dbReference type="EMBL" id="TQQ80103.1"/>
    </source>
</evidence>
<proteinExistence type="predicted"/>
<sequence length="251" mass="27478">MAAESPEILTYRPATLPDGVAPEPSARGALYGLCSRLFTDPDDELYELLADGTVTAECRELLEQTTLSVEPPDLTVSEEHETLSARFNDLFVIGYSEVVDKTDGTMNNQGPPVSLYESDYRAERSWNDVNVDLARAYEFFGCEVDSEVRRNHDHLRLELEFMSYLCRREAAVDPGVSAARIDFHDRHLRGFAAGLADAVGAESGTGLFGRAADFLARFSTADVEELAAREIENPATREGGSNHPGEGGVGR</sequence>
<dbReference type="InterPro" id="IPR036411">
    <property type="entry name" value="TorD-like_sf"/>
</dbReference>
<feature type="region of interest" description="Disordered" evidence="1">
    <location>
        <begin position="229"/>
        <end position="251"/>
    </location>
</feature>
<dbReference type="AlphaFoldDB" id="A0A544QMF7"/>
<name>A0A544QMF7_9EURY</name>
<dbReference type="Pfam" id="PF02613">
    <property type="entry name" value="Nitrate_red_del"/>
    <property type="match status" value="1"/>
</dbReference>
<dbReference type="OrthoDB" id="226594at2157"/>
<dbReference type="InterPro" id="IPR020945">
    <property type="entry name" value="DMSO/NO3_reduct_chaperone"/>
</dbReference>
<dbReference type="SUPFAM" id="SSF89155">
    <property type="entry name" value="TorD-like"/>
    <property type="match status" value="1"/>
</dbReference>
<protein>
    <submittedName>
        <fullName evidence="2">Molecular chaperone</fullName>
    </submittedName>
</protein>
<accession>A0A544QMF7</accession>
<organism evidence="2 3">
    <name type="scientific">Halonotius roseus</name>
    <dbReference type="NCBI Taxonomy" id="2511997"/>
    <lineage>
        <taxon>Archaea</taxon>
        <taxon>Methanobacteriati</taxon>
        <taxon>Methanobacteriota</taxon>
        <taxon>Stenosarchaea group</taxon>
        <taxon>Halobacteria</taxon>
        <taxon>Halobacteriales</taxon>
        <taxon>Haloferacaceae</taxon>
        <taxon>Halonotius</taxon>
    </lineage>
</organism>
<comment type="caution">
    <text evidence="2">The sequence shown here is derived from an EMBL/GenBank/DDBJ whole genome shotgun (WGS) entry which is preliminary data.</text>
</comment>
<reference evidence="2 3" key="1">
    <citation type="submission" date="2019-02" db="EMBL/GenBank/DDBJ databases">
        <title>Halonotius sp. a new haloqrchaeon isolated from saline water.</title>
        <authorList>
            <person name="Duran-Viseras A."/>
            <person name="Sanchez-Porro C."/>
            <person name="Ventosa A."/>
        </authorList>
    </citation>
    <scope>NUCLEOTIDE SEQUENCE [LARGE SCALE GENOMIC DNA]</scope>
    <source>
        <strain evidence="2 3">F9-27</strain>
    </source>
</reference>
<dbReference type="RefSeq" id="WP_142443227.1">
    <property type="nucleotide sequence ID" value="NZ_SESI01000002.1"/>
</dbReference>